<evidence type="ECO:0000313" key="2">
    <source>
        <dbReference type="EMBL" id="AHJ97360.1"/>
    </source>
</evidence>
<evidence type="ECO:0008006" key="4">
    <source>
        <dbReference type="Google" id="ProtNLM"/>
    </source>
</evidence>
<dbReference type="STRING" id="1227739.Hsw_1765"/>
<gene>
    <name evidence="2" type="ORF">Hsw_1765</name>
</gene>
<dbReference type="InterPro" id="IPR021913">
    <property type="entry name" value="DUF3526"/>
</dbReference>
<dbReference type="AlphaFoldDB" id="W8F6I5"/>
<proteinExistence type="predicted"/>
<keyword evidence="1" id="KW-1133">Transmembrane helix</keyword>
<sequence>MSKLMHLFRILFFYEWRHFRAARGLVLLCGLLLATGLYGIYYGTTEIARQRTQLAALPELTRRNVAELQVKFPGPADAGDIGYYHSTFAVHHPDPWAALSLGLRDVNPSYVKLRLLGLHNQLYATDNANPMKLLSGNFDLAFVLVYLLPLLIIALGFNLLSAEREEGILTLLLAQPVRPLTVVAAKLAFRLALVLGLAGLLSVVGMLWAGVPLDGRVASWLALTVLYCLFWFGVVLVVTAWQRPSAVNAVALLGVWLVLVVLVPSLLNLSVAAARPVPQGLELTIRQREEIHAGWDKPKTETMNRFFALYPQWRDTATIRERFVWRWYYAFQHLGDQAVASQAAAYARGLQARYNLVEQLNLLSPAINAQSSFNALAGSDLPTHLAFQRSATRYHDALRAFYYPFLFRKTEFTHADYAREPTHSFTSPPELTTAQHGLLKLLLSVAAVCGLGLLLLRLRPITPR</sequence>
<dbReference type="PANTHER" id="PTHR43471">
    <property type="entry name" value="ABC TRANSPORTER PERMEASE"/>
    <property type="match status" value="1"/>
</dbReference>
<protein>
    <recommendedName>
        <fullName evidence="4">ABC transporter permease</fullName>
    </recommendedName>
</protein>
<reference evidence="2 3" key="1">
    <citation type="submission" date="2014-01" db="EMBL/GenBank/DDBJ databases">
        <title>Complete genome sequence of ionizing-radiation resistance bacterium Hymenobacter swuensis DY53.</title>
        <authorList>
            <person name="Jung J.-H."/>
            <person name="Jeong S.-W."/>
            <person name="Joe M.-H."/>
            <person name="Cho y.-j."/>
            <person name="Kim M.-K."/>
            <person name="Lim S.-Y."/>
        </authorList>
    </citation>
    <scope>NUCLEOTIDE SEQUENCE [LARGE SCALE GENOMIC DNA]</scope>
    <source>
        <strain evidence="2 3">DY53</strain>
    </source>
</reference>
<dbReference type="Proteomes" id="UP000019423">
    <property type="component" value="Chromosome"/>
</dbReference>
<dbReference type="KEGG" id="hsw:Hsw_1765"/>
<keyword evidence="1" id="KW-0472">Membrane</keyword>
<dbReference type="PATRIC" id="fig|1227739.3.peg.1987"/>
<keyword evidence="1" id="KW-0812">Transmembrane</keyword>
<dbReference type="eggNOG" id="COG1277">
    <property type="taxonomic scope" value="Bacteria"/>
</dbReference>
<feature type="transmembrane region" description="Helical" evidence="1">
    <location>
        <begin position="187"/>
        <end position="211"/>
    </location>
</feature>
<dbReference type="EMBL" id="CP007145">
    <property type="protein sequence ID" value="AHJ97360.1"/>
    <property type="molecule type" value="Genomic_DNA"/>
</dbReference>
<feature type="transmembrane region" description="Helical" evidence="1">
    <location>
        <begin position="140"/>
        <end position="160"/>
    </location>
</feature>
<feature type="transmembrane region" description="Helical" evidence="1">
    <location>
        <begin position="246"/>
        <end position="267"/>
    </location>
</feature>
<feature type="transmembrane region" description="Helical" evidence="1">
    <location>
        <begin position="21"/>
        <end position="41"/>
    </location>
</feature>
<dbReference type="Pfam" id="PF12040">
    <property type="entry name" value="DUF3526"/>
    <property type="match status" value="1"/>
</dbReference>
<evidence type="ECO:0000256" key="1">
    <source>
        <dbReference type="SAM" id="Phobius"/>
    </source>
</evidence>
<evidence type="ECO:0000313" key="3">
    <source>
        <dbReference type="Proteomes" id="UP000019423"/>
    </source>
</evidence>
<dbReference type="PANTHER" id="PTHR43471:SF14">
    <property type="entry name" value="ABC-2 TYPE TRANSPORT SYSTEM PERMEASE PROTEIN"/>
    <property type="match status" value="1"/>
</dbReference>
<accession>W8F6I5</accession>
<keyword evidence="3" id="KW-1185">Reference proteome</keyword>
<feature type="transmembrane region" description="Helical" evidence="1">
    <location>
        <begin position="217"/>
        <end position="239"/>
    </location>
</feature>
<dbReference type="HOGENOM" id="CLU_042403_1_0_10"/>
<organism evidence="2 3">
    <name type="scientific">Hymenobacter swuensis DY53</name>
    <dbReference type="NCBI Taxonomy" id="1227739"/>
    <lineage>
        <taxon>Bacteria</taxon>
        <taxon>Pseudomonadati</taxon>
        <taxon>Bacteroidota</taxon>
        <taxon>Cytophagia</taxon>
        <taxon>Cytophagales</taxon>
        <taxon>Hymenobacteraceae</taxon>
        <taxon>Hymenobacter</taxon>
    </lineage>
</organism>
<name>W8F6I5_9BACT</name>